<evidence type="ECO:0000256" key="10">
    <source>
        <dbReference type="PIRSR" id="PIRSR601233-3"/>
    </source>
</evidence>
<proteinExistence type="predicted"/>
<evidence type="ECO:0000256" key="7">
    <source>
        <dbReference type="ARBA" id="ARBA00047746"/>
    </source>
</evidence>
<dbReference type="PANTHER" id="PTHR11118">
    <property type="entry name" value="RNA-SPLICING LIGASE RTCB HOMOLOG"/>
    <property type="match status" value="1"/>
</dbReference>
<evidence type="ECO:0000256" key="3">
    <source>
        <dbReference type="ARBA" id="ARBA00022723"/>
    </source>
</evidence>
<dbReference type="OrthoDB" id="10249697at2759"/>
<evidence type="ECO:0000256" key="11">
    <source>
        <dbReference type="SAM" id="MobiDB-lite"/>
    </source>
</evidence>
<dbReference type="GO" id="GO:0003972">
    <property type="term" value="F:RNA ligase (ATP) activity"/>
    <property type="evidence" value="ECO:0007669"/>
    <property type="project" value="TreeGrafter"/>
</dbReference>
<keyword evidence="2" id="KW-0436">Ligase</keyword>
<feature type="binding site" evidence="9">
    <location>
        <begin position="367"/>
        <end position="371"/>
    </location>
    <ligand>
        <name>GMP</name>
        <dbReference type="ChEBI" id="CHEBI:58115"/>
    </ligand>
</feature>
<organism evidence="12 13">
    <name type="scientific">Ostreobium quekettii</name>
    <dbReference type="NCBI Taxonomy" id="121088"/>
    <lineage>
        <taxon>Eukaryota</taxon>
        <taxon>Viridiplantae</taxon>
        <taxon>Chlorophyta</taxon>
        <taxon>core chlorophytes</taxon>
        <taxon>Ulvophyceae</taxon>
        <taxon>TCBD clade</taxon>
        <taxon>Bryopsidales</taxon>
        <taxon>Ostreobineae</taxon>
        <taxon>Ostreobiaceae</taxon>
        <taxon>Ostreobium</taxon>
    </lineage>
</organism>
<feature type="binding site" evidence="9">
    <location>
        <begin position="535"/>
        <end position="538"/>
    </location>
    <ligand>
        <name>GMP</name>
        <dbReference type="ChEBI" id="CHEBI:58115"/>
    </ligand>
</feature>
<evidence type="ECO:0000313" key="13">
    <source>
        <dbReference type="Proteomes" id="UP000708148"/>
    </source>
</evidence>
<evidence type="ECO:0000313" key="12">
    <source>
        <dbReference type="EMBL" id="CAD7702642.1"/>
    </source>
</evidence>
<evidence type="ECO:0000256" key="9">
    <source>
        <dbReference type="PIRSR" id="PIRSR601233-2"/>
    </source>
</evidence>
<comment type="catalytic activity">
    <reaction evidence="7">
        <text>a 3'-end 3'-phospho-ribonucleotide-RNA + a 5'-end dephospho-ribonucleoside-RNA + GTP = a ribonucleotidyl-ribonucleotide-RNA + GMP + diphosphate</text>
        <dbReference type="Rhea" id="RHEA:68076"/>
        <dbReference type="Rhea" id="RHEA-COMP:10463"/>
        <dbReference type="Rhea" id="RHEA-COMP:13936"/>
        <dbReference type="Rhea" id="RHEA-COMP:17355"/>
        <dbReference type="ChEBI" id="CHEBI:33019"/>
        <dbReference type="ChEBI" id="CHEBI:37565"/>
        <dbReference type="ChEBI" id="CHEBI:58115"/>
        <dbReference type="ChEBI" id="CHEBI:83062"/>
        <dbReference type="ChEBI" id="CHEBI:138284"/>
        <dbReference type="ChEBI" id="CHEBI:173118"/>
        <dbReference type="EC" id="6.5.1.8"/>
    </reaction>
</comment>
<feature type="active site" description="GMP-histidine intermediate" evidence="8">
    <location>
        <position position="535"/>
    </location>
</feature>
<evidence type="ECO:0000256" key="1">
    <source>
        <dbReference type="ARBA" id="ARBA00012726"/>
    </source>
</evidence>
<keyword evidence="6 10" id="KW-0464">Manganese</keyword>
<feature type="binding site" evidence="9">
    <location>
        <position position="614"/>
    </location>
    <ligand>
        <name>GMP</name>
        <dbReference type="ChEBI" id="CHEBI:58115"/>
    </ligand>
</feature>
<accession>A0A8S1JB21</accession>
<dbReference type="GO" id="GO:0170057">
    <property type="term" value="F:RNA ligase (GTP) activity"/>
    <property type="evidence" value="ECO:0007669"/>
    <property type="project" value="UniProtKB-EC"/>
</dbReference>
<dbReference type="GO" id="GO:0005525">
    <property type="term" value="F:GTP binding"/>
    <property type="evidence" value="ECO:0007669"/>
    <property type="project" value="UniProtKB-KW"/>
</dbReference>
<comment type="caution">
    <text evidence="12">The sequence shown here is derived from an EMBL/GenBank/DDBJ whole genome shotgun (WGS) entry which is preliminary data.</text>
</comment>
<feature type="binding site" evidence="10">
    <location>
        <position position="474"/>
    </location>
    <ligand>
        <name>Mn(2+)</name>
        <dbReference type="ChEBI" id="CHEBI:29035"/>
        <label>2</label>
    </ligand>
</feature>
<keyword evidence="3 10" id="KW-0479">Metal-binding</keyword>
<dbReference type="InterPro" id="IPR036025">
    <property type="entry name" value="RtcB-like_sf"/>
</dbReference>
<keyword evidence="4 9" id="KW-0547">Nucleotide-binding</keyword>
<dbReference type="EC" id="6.5.1.8" evidence="1"/>
<feature type="binding site" evidence="9">
    <location>
        <begin position="474"/>
        <end position="475"/>
    </location>
    <ligand>
        <name>GMP</name>
        <dbReference type="ChEBI" id="CHEBI:58115"/>
    </ligand>
</feature>
<evidence type="ECO:0000256" key="6">
    <source>
        <dbReference type="ARBA" id="ARBA00023211"/>
    </source>
</evidence>
<sequence>MCHGYATRMLQHEFRNAATRHRLHTSAASPLQPPGIYARVAVRRHGEPTWKAPGTQNCLPAQAAPGTPRKLRSSLGTAQGDRASKIDVAEQTRPMVRRVTIKLADGSGSQKTAVLDTGDGYEKLLGLVENKFRIKKLQLFMPDGLEITDNEHVALITNGSLLTARKGTKKARKSANPVDGYQHSTTVDCSTQSIDNPHLGGACTEGSTSLSTAQDGHVDGHDSACNPSLERPGPSSDAVVHILANKSDLEAEAVQQLHRAAYHFPSIRMAIGMPDLHPGPSFPIGATFAVKGQVMPFLVGNDVGCGMTLFRTSLKNKDSAKQAEKWSKLLEPMEGPWEGDTEGWLSRYGIARTNFDRDCLGTVGGGNHFAELQGVEEVLDPVTFENLEMKQNKMYLLVHSGSRQLGKRVLEDYLDTKGVVPIDEGTADFQEYMTAHDHACRWAQCNRRLIAHRFLSSLGANIADVDDPVLDVCHNNVVKTEALSGDGHLWLHRKGAAPADCGPVIIPGSRGTHSFLVLPTSDAGSQRKAAYSLAHGAGRRWNRGKALSMGQARFPNAKVLRTTALEGHVVCDSAALMYEEHPDAYKEISTVLEDLEAAGLITVVAVMKPVVTYKMMVAKREAERRDRERRWDTHSGVLE</sequence>
<feature type="binding site" evidence="9">
    <location>
        <position position="514"/>
    </location>
    <ligand>
        <name>GMP</name>
        <dbReference type="ChEBI" id="CHEBI:58115"/>
    </ligand>
</feature>
<dbReference type="InterPro" id="IPR001233">
    <property type="entry name" value="RtcB"/>
</dbReference>
<dbReference type="PANTHER" id="PTHR11118:SF1">
    <property type="entry name" value="RNA-SPLICING LIGASE RTCB HOMOLOG"/>
    <property type="match status" value="1"/>
</dbReference>
<dbReference type="AlphaFoldDB" id="A0A8S1JB21"/>
<dbReference type="EMBL" id="CAJHUC010001899">
    <property type="protein sequence ID" value="CAD7702642.1"/>
    <property type="molecule type" value="Genomic_DNA"/>
</dbReference>
<dbReference type="GO" id="GO:0006396">
    <property type="term" value="P:RNA processing"/>
    <property type="evidence" value="ECO:0007669"/>
    <property type="project" value="InterPro"/>
</dbReference>
<dbReference type="InterPro" id="IPR017510">
    <property type="entry name" value="RtcB2"/>
</dbReference>
<dbReference type="Pfam" id="PF01139">
    <property type="entry name" value="RtcB"/>
    <property type="match status" value="2"/>
</dbReference>
<dbReference type="NCBIfam" id="TIGR03073">
    <property type="entry name" value="release_rtcB"/>
    <property type="match status" value="1"/>
</dbReference>
<keyword evidence="5 9" id="KW-0342">GTP-binding</keyword>
<dbReference type="Gene3D" id="3.90.1860.10">
    <property type="entry name" value="tRNA-splicing ligase RtcB"/>
    <property type="match status" value="1"/>
</dbReference>
<evidence type="ECO:0000256" key="4">
    <source>
        <dbReference type="ARBA" id="ARBA00022741"/>
    </source>
</evidence>
<evidence type="ECO:0000256" key="2">
    <source>
        <dbReference type="ARBA" id="ARBA00022598"/>
    </source>
</evidence>
<feature type="compositionally biased region" description="Polar residues" evidence="11">
    <location>
        <begin position="205"/>
        <end position="214"/>
    </location>
</feature>
<gene>
    <name evidence="12" type="ORF">OSTQU699_LOCUS7999</name>
</gene>
<dbReference type="SUPFAM" id="SSF103365">
    <property type="entry name" value="Hypothetical protein PH1602"/>
    <property type="match status" value="1"/>
</dbReference>
<keyword evidence="13" id="KW-1185">Reference proteome</keyword>
<reference evidence="12" key="1">
    <citation type="submission" date="2020-12" db="EMBL/GenBank/DDBJ databases">
        <authorList>
            <person name="Iha C."/>
        </authorList>
    </citation>
    <scope>NUCLEOTIDE SEQUENCE</scope>
</reference>
<feature type="binding site" evidence="10">
    <location>
        <position position="399"/>
    </location>
    <ligand>
        <name>Mn(2+)</name>
        <dbReference type="ChEBI" id="CHEBI:29035"/>
        <label>2</label>
    </ligand>
</feature>
<feature type="region of interest" description="Disordered" evidence="11">
    <location>
        <begin position="200"/>
        <end position="234"/>
    </location>
</feature>
<dbReference type="GO" id="GO:0046872">
    <property type="term" value="F:metal ion binding"/>
    <property type="evidence" value="ECO:0007669"/>
    <property type="project" value="UniProtKB-KW"/>
</dbReference>
<evidence type="ECO:0000256" key="8">
    <source>
        <dbReference type="PIRSR" id="PIRSR601233-1"/>
    </source>
</evidence>
<dbReference type="Proteomes" id="UP000708148">
    <property type="component" value="Unassembled WGS sequence"/>
</dbReference>
<comment type="cofactor">
    <cofactor evidence="10">
        <name>Mn(2+)</name>
        <dbReference type="ChEBI" id="CHEBI:29035"/>
    </cofactor>
    <text evidence="10">Binds 2 manganese ions per subunit.</text>
</comment>
<evidence type="ECO:0000256" key="5">
    <source>
        <dbReference type="ARBA" id="ARBA00023134"/>
    </source>
</evidence>
<name>A0A8S1JB21_9CHLO</name>
<feature type="binding site" evidence="10">
    <location>
        <position position="302"/>
    </location>
    <ligand>
        <name>Mn(2+)</name>
        <dbReference type="ChEBI" id="CHEBI:29035"/>
        <label>1</label>
    </ligand>
</feature>
<protein>
    <recommendedName>
        <fullName evidence="1">3'-phosphate/5'-hydroxy nucleic acid ligase</fullName>
        <ecNumber evidence="1">6.5.1.8</ecNumber>
    </recommendedName>
</protein>
<feature type="binding site" evidence="10">
    <location>
        <position position="368"/>
    </location>
    <ligand>
        <name>Mn(2+)</name>
        <dbReference type="ChEBI" id="CHEBI:29035"/>
        <label>1</label>
    </ligand>
</feature>